<sequence length="310" mass="36121">MSGYSALYIRTAETDYIFLANDTAAMIKIPLIVGDKTYDKTHSKFTSKNFYYQHLKSSIIVTGSVELGIKVHEFIEDQNIDSYDGLLDSLRNDLNTYLKDFIDNYPWDLSNKYSYPGLLGQIIVHGLSTLDKNGNKRPRNLLLGRRLHFLRDRVKDCGTINPETDDYEGNVCHLNDDPILPMEEFEKIADDNQKLMNENFYLGSMNIVKQQLIRSNELFNESDRERIFSAGEIHLTVFQCNKNDRYGDTLTVSQMLVHRFDDYEDIQKEQQQLQDRLKNGLVKHDVMSEMVSDTLNKIRKERQNEHSRNI</sequence>
<accession>A0ABU8I4U2</accession>
<reference evidence="1 2" key="1">
    <citation type="submission" date="2024-01" db="EMBL/GenBank/DDBJ databases">
        <title>Sphingobacterium tenebrionis sp. nov., a novel endophyte isolated from tenebrio molitor intestines.</title>
        <authorList>
            <person name="Zhang C."/>
        </authorList>
    </citation>
    <scope>NUCLEOTIDE SEQUENCE [LARGE SCALE GENOMIC DNA]</scope>
    <source>
        <strain evidence="1 2">PU5-4</strain>
    </source>
</reference>
<keyword evidence="2" id="KW-1185">Reference proteome</keyword>
<gene>
    <name evidence="1" type="ORF">VJ786_05940</name>
</gene>
<evidence type="ECO:0000313" key="2">
    <source>
        <dbReference type="Proteomes" id="UP001363035"/>
    </source>
</evidence>
<proteinExistence type="predicted"/>
<name>A0ABU8I4U2_9SPHI</name>
<protein>
    <recommendedName>
        <fullName evidence="3">Conjugal transfer protein TraG</fullName>
    </recommendedName>
</protein>
<evidence type="ECO:0000313" key="1">
    <source>
        <dbReference type="EMBL" id="MEI5984440.1"/>
    </source>
</evidence>
<dbReference type="Proteomes" id="UP001363035">
    <property type="component" value="Unassembled WGS sequence"/>
</dbReference>
<dbReference type="RefSeq" id="WP_134776582.1">
    <property type="nucleotide sequence ID" value="NZ_JAYLLN010000010.1"/>
</dbReference>
<evidence type="ECO:0008006" key="3">
    <source>
        <dbReference type="Google" id="ProtNLM"/>
    </source>
</evidence>
<dbReference type="EMBL" id="JAYLLN010000010">
    <property type="protein sequence ID" value="MEI5984440.1"/>
    <property type="molecule type" value="Genomic_DNA"/>
</dbReference>
<comment type="caution">
    <text evidence="1">The sequence shown here is derived from an EMBL/GenBank/DDBJ whole genome shotgun (WGS) entry which is preliminary data.</text>
</comment>
<organism evidence="1 2">
    <name type="scientific">Sphingobacterium tenebrionis</name>
    <dbReference type="NCBI Taxonomy" id="3111775"/>
    <lineage>
        <taxon>Bacteria</taxon>
        <taxon>Pseudomonadati</taxon>
        <taxon>Bacteroidota</taxon>
        <taxon>Sphingobacteriia</taxon>
        <taxon>Sphingobacteriales</taxon>
        <taxon>Sphingobacteriaceae</taxon>
        <taxon>Sphingobacterium</taxon>
    </lineage>
</organism>